<organism evidence="2">
    <name type="scientific">Bacillus velezensis</name>
    <dbReference type="NCBI Taxonomy" id="492670"/>
    <lineage>
        <taxon>Bacteria</taxon>
        <taxon>Bacillati</taxon>
        <taxon>Bacillota</taxon>
        <taxon>Bacilli</taxon>
        <taxon>Bacillales</taxon>
        <taxon>Bacillaceae</taxon>
        <taxon>Bacillus</taxon>
        <taxon>Bacillus amyloliquefaciens group</taxon>
    </lineage>
</organism>
<feature type="compositionally biased region" description="Basic and acidic residues" evidence="1">
    <location>
        <begin position="207"/>
        <end position="229"/>
    </location>
</feature>
<comment type="caution">
    <text evidence="2">The sequence shown here is derived from an EMBL/GenBank/DDBJ whole genome shotgun (WGS) entry which is preliminary data.</text>
</comment>
<gene>
    <name evidence="2" type="ORF">GKC39_07545</name>
</gene>
<feature type="region of interest" description="Disordered" evidence="1">
    <location>
        <begin position="122"/>
        <end position="141"/>
    </location>
</feature>
<dbReference type="EMBL" id="WKKV01000003">
    <property type="protein sequence ID" value="MSE01916.1"/>
    <property type="molecule type" value="Genomic_DNA"/>
</dbReference>
<accession>A0A6A8LEV3</accession>
<proteinExistence type="predicted"/>
<protein>
    <submittedName>
        <fullName evidence="2">Uncharacterized protein</fullName>
    </submittedName>
</protein>
<sequence length="252" mass="27093">MFRQKSGISPTALLIGSSILIAALSPEIRRKISGMVSGRMQHKDGTHSMQPADLIQQAFSGESGGQQHTDKPRHSQTGSMQPAELIKQAFGGESGGQQHTDKPRHSQTGSMQPAELIKQAFGGESGGQQHTDKPRHSQTGSMQPAELIKQAFGGESGGQQHTDKPRHSQTGSVQPAELIKQAFGGESGGQQHEQTSRNHSGSSHTDGQADRSKETSPKPHYTEPIHFEESAVNVLNDSTVMNMLEEIEPGNH</sequence>
<reference evidence="2" key="1">
    <citation type="submission" date="2019-11" db="EMBL/GenBank/DDBJ databases">
        <title>Draft Genome Sequence of Plant Growth-Promoting Rhizosphere-Associated Bacteria.</title>
        <authorList>
            <person name="Vasilyev I.Y."/>
            <person name="Radchenko V."/>
            <person name="Ilnitskaya E.V."/>
        </authorList>
    </citation>
    <scope>NUCLEOTIDE SEQUENCE</scope>
    <source>
        <strain evidence="2">VRA_517_n</strain>
    </source>
</reference>
<feature type="region of interest" description="Disordered" evidence="1">
    <location>
        <begin position="151"/>
        <end position="230"/>
    </location>
</feature>
<dbReference type="AlphaFoldDB" id="A0A6A8LEV3"/>
<name>A0A6A8LEV3_BACVE</name>
<feature type="region of interest" description="Disordered" evidence="1">
    <location>
        <begin position="91"/>
        <end position="110"/>
    </location>
</feature>
<evidence type="ECO:0000256" key="1">
    <source>
        <dbReference type="SAM" id="MobiDB-lite"/>
    </source>
</evidence>
<evidence type="ECO:0000313" key="2">
    <source>
        <dbReference type="EMBL" id="MSE01916.1"/>
    </source>
</evidence>
<feature type="compositionally biased region" description="Polar residues" evidence="1">
    <location>
        <begin position="189"/>
        <end position="206"/>
    </location>
</feature>